<dbReference type="GO" id="GO:0005737">
    <property type="term" value="C:cytoplasm"/>
    <property type="evidence" value="ECO:0007669"/>
    <property type="project" value="TreeGrafter"/>
</dbReference>
<evidence type="ECO:0000259" key="3">
    <source>
        <dbReference type="PROSITE" id="PS50076"/>
    </source>
</evidence>
<dbReference type="GO" id="GO:0072318">
    <property type="term" value="P:clathrin coat disassembly"/>
    <property type="evidence" value="ECO:0007669"/>
    <property type="project" value="TreeGrafter"/>
</dbReference>
<feature type="domain" description="J" evidence="3">
    <location>
        <begin position="1448"/>
        <end position="1513"/>
    </location>
</feature>
<reference evidence="4 5" key="1">
    <citation type="journal article" date="2023" name="Life. Sci Alliance">
        <title>Evolutionary insights into 3D genome organization and epigenetic landscape of Vigna mungo.</title>
        <authorList>
            <person name="Junaid A."/>
            <person name="Singh B."/>
            <person name="Bhatia S."/>
        </authorList>
    </citation>
    <scope>NUCLEOTIDE SEQUENCE [LARGE SCALE GENOMIC DNA]</scope>
    <source>
        <strain evidence="4">Urdbean</strain>
    </source>
</reference>
<feature type="region of interest" description="Disordered" evidence="2">
    <location>
        <begin position="640"/>
        <end position="695"/>
    </location>
</feature>
<accession>A0AAQ3PAD2</accession>
<dbReference type="GO" id="GO:0030276">
    <property type="term" value="F:clathrin binding"/>
    <property type="evidence" value="ECO:0007669"/>
    <property type="project" value="TreeGrafter"/>
</dbReference>
<keyword evidence="1" id="KW-0175">Coiled coil</keyword>
<feature type="region of interest" description="Disordered" evidence="2">
    <location>
        <begin position="1171"/>
        <end position="1199"/>
    </location>
</feature>
<feature type="region of interest" description="Disordered" evidence="2">
    <location>
        <begin position="838"/>
        <end position="895"/>
    </location>
</feature>
<evidence type="ECO:0000256" key="1">
    <source>
        <dbReference type="SAM" id="Coils"/>
    </source>
</evidence>
<proteinExistence type="predicted"/>
<dbReference type="GO" id="GO:0031982">
    <property type="term" value="C:vesicle"/>
    <property type="evidence" value="ECO:0007669"/>
    <property type="project" value="TreeGrafter"/>
</dbReference>
<dbReference type="PROSITE" id="PS50076">
    <property type="entry name" value="DNAJ_2"/>
    <property type="match status" value="1"/>
</dbReference>
<sequence length="1531" mass="174122">MESLAHSRQPNKFPITVSKKITAASGGAAFPVETLYHHVYGGATRFAGGHSLSPRFEDYGEIFSSFHAPRASAIPVLDLPSLDDGEVFFDFRNVACDYAEIFRGFDGLDFWLSYEDLFRDSVSEEDDGDDAQKKEAWTPVETDSFSGDLDHFGFNEGMPNDDHFRSRDGITEFNVLYHKVNGTGNEDMSKRKSTVSQMRAAPEFTQVFDETTHFHRTDPSLQVVDDVDLDMEFNASQARRNHREMVSHPVNFTSGEQVFGSDLDLHNGCCKNGSHSSETFITVSHISLRTLPSQVPPPSRPPPVLDAKQEYAGGFHSNKEGFDIEETLGDTSPPFLDVEVDTNSSAAAIKEVMHRPEAKLRSNKELKERKKRFSESNAYSSYDVKVNEAKTSVNITTFDSLNDKGVQRIGQKEISFRDERQKTGKAAPETLELLEGERLLNMFDETHIKESRSPQESDRSTGIGMWKEATEFFELVGTEEPGKVTTPTKHSHTKKLVQDTRAHECGKEEWEAFNIKAEYKKVREVEGPEREECKEKYKVGNWAHEQRKTIKKSKLSDEEFRQREHVKNEEMAGIFGLEKSEKASVVTPHGKTDKKLPKADQPGSLKDMFETLRKEHKQVEIEKSKEVDREMLSEVQWKMKRMESEKKQKEDEQLQLSMKRHKQSQRMKENGKIQREASALGGVESDQRVKDSVKLEKFERSNETCNLDSHKENMSCKTEDEIILEAAQIHNKKQLKEACQNEVGKSRKDSFKMEENDECLKDALEKVKNEKGLKQDFELEMNEKRSGVTFELGENEPCQRDHGKEKLNEICDGYRKGNRLKDVDDSIWLQKVLKQPPELQMNSGNETQRKKEINCPSDLPCDSEGTVDKSREDSHSQKHERMLKDGNKDGKDKGLDKALEQTEGNGKGIHLNVAKETNEEWKTESDNDLLAAHSLSIHEENICIQELCQDPIADQEIGKSVTACKVGEKKLEEVCLENLKDTGKKGAFEMSHGELEHSGKVTCTSTNVNVNDHSFDSEHAFTKETKTASQMEFDARNEERTIDGWGERVKTKQHVNVSLNTEESRDRMSSSHANVCSDYGRNTVADETATVQEAVNIKKPSERGHVSNSTKSKDKGLDETSASIEKYADERIRRERELEEDRLRKIEEDMERERERQKDRMAVDRAVLEAERERERERGKDRMAVDKATSEARDRTYAESRERAERAAFERATAEARQRVLAEARERLEKACAEARDKTYADKAAAEARLKAQRTAVERATVEARERAMEKVKVERAAFESRERLGRSVSDKFSVSSRNSGRQGSSSSDMLDPFCQNSSSSTHSRYPYSSVYGASSFTERSEREGESAQRCRARLERYRRTAERAAKALEEKNMRDLVAQKEQAERNRLAETLDIEVRRWSSGKEGNLRALLSTLQYVGFSYSQIALITPFSSYSELIFTQDILGPDSGWQPIPLTDVITSAAVKKAYRKATLCVHPDKLQQRGASIQHKYICEKVFDLLKDSDSKPYLDNEIEATCSVSMRHLSSAASMT</sequence>
<keyword evidence="5" id="KW-1185">Reference proteome</keyword>
<feature type="region of interest" description="Disordered" evidence="2">
    <location>
        <begin position="1289"/>
        <end position="1325"/>
    </location>
</feature>
<feature type="compositionally biased region" description="Basic and acidic residues" evidence="2">
    <location>
        <begin position="1099"/>
        <end position="1118"/>
    </location>
</feature>
<feature type="coiled-coil region" evidence="1">
    <location>
        <begin position="1211"/>
        <end position="1263"/>
    </location>
</feature>
<dbReference type="InterPro" id="IPR001623">
    <property type="entry name" value="DnaJ_domain"/>
</dbReference>
<dbReference type="PANTHER" id="PTHR23172:SF87">
    <property type="entry name" value="CHAPERONE DNAJ-DOMAIN SUPERFAMILY PROTEIN"/>
    <property type="match status" value="1"/>
</dbReference>
<dbReference type="Proteomes" id="UP001374535">
    <property type="component" value="Chromosome 1"/>
</dbReference>
<evidence type="ECO:0000313" key="4">
    <source>
        <dbReference type="EMBL" id="WVZ24855.1"/>
    </source>
</evidence>
<feature type="region of interest" description="Disordered" evidence="2">
    <location>
        <begin position="581"/>
        <end position="605"/>
    </location>
</feature>
<evidence type="ECO:0000256" key="2">
    <source>
        <dbReference type="SAM" id="MobiDB-lite"/>
    </source>
</evidence>
<organism evidence="4 5">
    <name type="scientific">Vigna mungo</name>
    <name type="common">Black gram</name>
    <name type="synonym">Phaseolus mungo</name>
    <dbReference type="NCBI Taxonomy" id="3915"/>
    <lineage>
        <taxon>Eukaryota</taxon>
        <taxon>Viridiplantae</taxon>
        <taxon>Streptophyta</taxon>
        <taxon>Embryophyta</taxon>
        <taxon>Tracheophyta</taxon>
        <taxon>Spermatophyta</taxon>
        <taxon>Magnoliopsida</taxon>
        <taxon>eudicotyledons</taxon>
        <taxon>Gunneridae</taxon>
        <taxon>Pentapetalae</taxon>
        <taxon>rosids</taxon>
        <taxon>fabids</taxon>
        <taxon>Fabales</taxon>
        <taxon>Fabaceae</taxon>
        <taxon>Papilionoideae</taxon>
        <taxon>50 kb inversion clade</taxon>
        <taxon>NPAAA clade</taxon>
        <taxon>indigoferoid/millettioid clade</taxon>
        <taxon>Phaseoleae</taxon>
        <taxon>Vigna</taxon>
    </lineage>
</organism>
<feature type="compositionally biased region" description="Low complexity" evidence="2">
    <location>
        <begin position="1294"/>
        <end position="1308"/>
    </location>
</feature>
<feature type="region of interest" description="Disordered" evidence="2">
    <location>
        <begin position="1094"/>
        <end position="1123"/>
    </location>
</feature>
<feature type="coiled-coil region" evidence="1">
    <location>
        <begin position="1348"/>
        <end position="1387"/>
    </location>
</feature>
<feature type="compositionally biased region" description="Basic and acidic residues" evidence="2">
    <location>
        <begin position="640"/>
        <end position="652"/>
    </location>
</feature>
<feature type="compositionally biased region" description="Basic and acidic residues" evidence="2">
    <location>
        <begin position="866"/>
        <end position="895"/>
    </location>
</feature>
<dbReference type="GO" id="GO:0072583">
    <property type="term" value="P:clathrin-dependent endocytosis"/>
    <property type="evidence" value="ECO:0007669"/>
    <property type="project" value="TreeGrafter"/>
</dbReference>
<protein>
    <recommendedName>
        <fullName evidence="3">J domain-containing protein</fullName>
    </recommendedName>
</protein>
<evidence type="ECO:0000313" key="5">
    <source>
        <dbReference type="Proteomes" id="UP001374535"/>
    </source>
</evidence>
<feature type="compositionally biased region" description="Basic and acidic residues" evidence="2">
    <location>
        <begin position="666"/>
        <end position="675"/>
    </location>
</feature>
<gene>
    <name evidence="4" type="ORF">V8G54_003399</name>
</gene>
<dbReference type="InterPro" id="IPR036869">
    <property type="entry name" value="J_dom_sf"/>
</dbReference>
<dbReference type="SUPFAM" id="SSF46565">
    <property type="entry name" value="Chaperone J-domain"/>
    <property type="match status" value="1"/>
</dbReference>
<feature type="region of interest" description="Disordered" evidence="2">
    <location>
        <begin position="1059"/>
        <end position="1079"/>
    </location>
</feature>
<dbReference type="Gene3D" id="1.10.287.110">
    <property type="entry name" value="DnaJ domain"/>
    <property type="match status" value="1"/>
</dbReference>
<name>A0AAQ3PAD2_VIGMU</name>
<dbReference type="PANTHER" id="PTHR23172">
    <property type="entry name" value="AUXILIN/CYCLIN G-ASSOCIATED KINASE-RELATED"/>
    <property type="match status" value="1"/>
</dbReference>
<dbReference type="EMBL" id="CP144700">
    <property type="protein sequence ID" value="WVZ24855.1"/>
    <property type="molecule type" value="Genomic_DNA"/>
</dbReference>
<feature type="compositionally biased region" description="Basic and acidic residues" evidence="2">
    <location>
        <begin position="685"/>
        <end position="695"/>
    </location>
</feature>